<dbReference type="EMBL" id="JAAGMK010000001">
    <property type="protein sequence ID" value="NEB82598.1"/>
    <property type="molecule type" value="Genomic_DNA"/>
</dbReference>
<protein>
    <submittedName>
        <fullName evidence="4">DUF4394 domain-containing protein</fullName>
    </submittedName>
</protein>
<evidence type="ECO:0000259" key="3">
    <source>
        <dbReference type="Pfam" id="PF14339"/>
    </source>
</evidence>
<dbReference type="RefSeq" id="WP_164255995.1">
    <property type="nucleotide sequence ID" value="NZ_JAAGMK010000001.1"/>
</dbReference>
<organism evidence="4">
    <name type="scientific">Streptomyces anulatus</name>
    <name type="common">Streptomyces chrysomallus</name>
    <dbReference type="NCBI Taxonomy" id="1892"/>
    <lineage>
        <taxon>Bacteria</taxon>
        <taxon>Bacillati</taxon>
        <taxon>Actinomycetota</taxon>
        <taxon>Actinomycetes</taxon>
        <taxon>Kitasatosporales</taxon>
        <taxon>Streptomycetaceae</taxon>
        <taxon>Streptomyces</taxon>
    </lineage>
</organism>
<evidence type="ECO:0000256" key="2">
    <source>
        <dbReference type="SAM" id="SignalP"/>
    </source>
</evidence>
<name>A0A6G3SJJ2_STRAQ</name>
<evidence type="ECO:0000313" key="4">
    <source>
        <dbReference type="EMBL" id="NEB82598.1"/>
    </source>
</evidence>
<feature type="chain" id="PRO_5039679827" evidence="2">
    <location>
        <begin position="26"/>
        <end position="291"/>
    </location>
</feature>
<reference evidence="4" key="1">
    <citation type="submission" date="2020-01" db="EMBL/GenBank/DDBJ databases">
        <title>Insect and environment-associated Actinomycetes.</title>
        <authorList>
            <person name="Currrie C."/>
            <person name="Chevrette M."/>
            <person name="Carlson C."/>
            <person name="Stubbendieck R."/>
            <person name="Wendt-Pienkowski E."/>
        </authorList>
    </citation>
    <scope>NUCLEOTIDE SEQUENCE</scope>
    <source>
        <strain evidence="4">SID505</strain>
    </source>
</reference>
<dbReference type="Pfam" id="PF14339">
    <property type="entry name" value="DUF4394"/>
    <property type="match status" value="1"/>
</dbReference>
<feature type="domain" description="DUF4394" evidence="3">
    <location>
        <begin position="53"/>
        <end position="285"/>
    </location>
</feature>
<dbReference type="InterPro" id="IPR006311">
    <property type="entry name" value="TAT_signal"/>
</dbReference>
<gene>
    <name evidence="4" type="ORF">G3I43_00115</name>
</gene>
<dbReference type="InterPro" id="IPR025507">
    <property type="entry name" value="DUF4394"/>
</dbReference>
<feature type="signal peptide" evidence="2">
    <location>
        <begin position="1"/>
        <end position="25"/>
    </location>
</feature>
<dbReference type="AlphaFoldDB" id="A0A6G3SJJ2"/>
<dbReference type="PROSITE" id="PS51318">
    <property type="entry name" value="TAT"/>
    <property type="match status" value="1"/>
</dbReference>
<feature type="compositionally biased region" description="Low complexity" evidence="1">
    <location>
        <begin position="155"/>
        <end position="177"/>
    </location>
</feature>
<proteinExistence type="predicted"/>
<feature type="region of interest" description="Disordered" evidence="1">
    <location>
        <begin position="152"/>
        <end position="177"/>
    </location>
</feature>
<evidence type="ECO:0000256" key="1">
    <source>
        <dbReference type="SAM" id="MobiDB-lite"/>
    </source>
</evidence>
<sequence>MRTRRTVVAAVSVAAAAALSAPALASADGRDGHDMNHRGHKALTAVGLTADQRLVEFTVERPARTTDIGRVSGLRGDTKVVGIDFRVQNEKLYGVGDKGGVYTLNTANARATKVSQLTVALAGRQFGVDFNPAANRLRIISNTGQNLRHNIDDSAAPLGTTTDGTLTNPTTPPTTATGVTGAAYTNNDLNAATATTLFDIDTMADRVSLQSPANAGTLAPTGNLGVNAGPDAGFDIYFSPKHGTNRGFATLNTAGKARLYEVDVLTGAARDLGAFSQRRQVTDLALPLEQG</sequence>
<keyword evidence="2" id="KW-0732">Signal</keyword>
<comment type="caution">
    <text evidence="4">The sequence shown here is derived from an EMBL/GenBank/DDBJ whole genome shotgun (WGS) entry which is preliminary data.</text>
</comment>
<accession>A0A6G3SJJ2</accession>